<protein>
    <submittedName>
        <fullName evidence="1">Uncharacterized protein</fullName>
    </submittedName>
</protein>
<comment type="caution">
    <text evidence="1">The sequence shown here is derived from an EMBL/GenBank/DDBJ whole genome shotgun (WGS) entry which is preliminary data.</text>
</comment>
<accession>A0ABT6DEL6</accession>
<dbReference type="Proteomes" id="UP001152321">
    <property type="component" value="Unassembled WGS sequence"/>
</dbReference>
<dbReference type="RefSeq" id="WP_277576739.1">
    <property type="nucleotide sequence ID" value="NZ_JANRMI010000001.1"/>
</dbReference>
<proteinExistence type="predicted"/>
<reference evidence="1" key="1">
    <citation type="submission" date="2022-08" db="EMBL/GenBank/DDBJ databases">
        <title>Novel Bdellovibrio Species Isolated from Svalbard: Designation Bdellovibrio svalbardensis.</title>
        <authorList>
            <person name="Mitchell R.J."/>
            <person name="Choi S.Y."/>
        </authorList>
    </citation>
    <scope>NUCLEOTIDE SEQUENCE</scope>
    <source>
        <strain evidence="1">PAP01</strain>
    </source>
</reference>
<evidence type="ECO:0000313" key="1">
    <source>
        <dbReference type="EMBL" id="MDG0815262.1"/>
    </source>
</evidence>
<evidence type="ECO:0000313" key="2">
    <source>
        <dbReference type="Proteomes" id="UP001152321"/>
    </source>
</evidence>
<keyword evidence="2" id="KW-1185">Reference proteome</keyword>
<organism evidence="1 2">
    <name type="scientific">Bdellovibrio svalbardensis</name>
    <dbReference type="NCBI Taxonomy" id="2972972"/>
    <lineage>
        <taxon>Bacteria</taxon>
        <taxon>Pseudomonadati</taxon>
        <taxon>Bdellovibrionota</taxon>
        <taxon>Bdellovibrionia</taxon>
        <taxon>Bdellovibrionales</taxon>
        <taxon>Pseudobdellovibrionaceae</taxon>
        <taxon>Bdellovibrio</taxon>
    </lineage>
</organism>
<name>A0ABT6DEL6_9BACT</name>
<gene>
    <name evidence="1" type="ORF">NWE73_02745</name>
</gene>
<sequence>MKIFIYFMSILCLIALAEIFFAHEQFAKNKGNEALQLIPL</sequence>
<dbReference type="EMBL" id="JANRMI010000001">
    <property type="protein sequence ID" value="MDG0815262.1"/>
    <property type="molecule type" value="Genomic_DNA"/>
</dbReference>